<dbReference type="HOGENOM" id="CLU_3320988_0_0_1"/>
<protein>
    <submittedName>
        <fullName evidence="2">Uncharacterized protein</fullName>
    </submittedName>
</protein>
<reference evidence="2" key="2">
    <citation type="submission" date="2018-08" db="UniProtKB">
        <authorList>
            <consortium name="EnsemblPlants"/>
        </authorList>
    </citation>
    <scope>IDENTIFICATION</scope>
    <source>
        <strain evidence="2">Yugu1</strain>
    </source>
</reference>
<reference evidence="3" key="1">
    <citation type="journal article" date="2012" name="Nat. Biotechnol.">
        <title>Reference genome sequence of the model plant Setaria.</title>
        <authorList>
            <person name="Bennetzen J.L."/>
            <person name="Schmutz J."/>
            <person name="Wang H."/>
            <person name="Percifield R."/>
            <person name="Hawkins J."/>
            <person name="Pontaroli A.C."/>
            <person name="Estep M."/>
            <person name="Feng L."/>
            <person name="Vaughn J.N."/>
            <person name="Grimwood J."/>
            <person name="Jenkins J."/>
            <person name="Barry K."/>
            <person name="Lindquist E."/>
            <person name="Hellsten U."/>
            <person name="Deshpande S."/>
            <person name="Wang X."/>
            <person name="Wu X."/>
            <person name="Mitros T."/>
            <person name="Triplett J."/>
            <person name="Yang X."/>
            <person name="Ye C.Y."/>
            <person name="Mauro-Herrera M."/>
            <person name="Wang L."/>
            <person name="Li P."/>
            <person name="Sharma M."/>
            <person name="Sharma R."/>
            <person name="Ronald P.C."/>
            <person name="Panaud O."/>
            <person name="Kellogg E.A."/>
            <person name="Brutnell T.P."/>
            <person name="Doust A.N."/>
            <person name="Tuskan G.A."/>
            <person name="Rokhsar D."/>
            <person name="Devos K.M."/>
        </authorList>
    </citation>
    <scope>NUCLEOTIDE SEQUENCE [LARGE SCALE GENOMIC DNA]</scope>
    <source>
        <strain evidence="3">cv. Yugu1</strain>
    </source>
</reference>
<organism evidence="2 3">
    <name type="scientific">Setaria italica</name>
    <name type="common">Foxtail millet</name>
    <name type="synonym">Panicum italicum</name>
    <dbReference type="NCBI Taxonomy" id="4555"/>
    <lineage>
        <taxon>Eukaryota</taxon>
        <taxon>Viridiplantae</taxon>
        <taxon>Streptophyta</taxon>
        <taxon>Embryophyta</taxon>
        <taxon>Tracheophyta</taxon>
        <taxon>Spermatophyta</taxon>
        <taxon>Magnoliopsida</taxon>
        <taxon>Liliopsida</taxon>
        <taxon>Poales</taxon>
        <taxon>Poaceae</taxon>
        <taxon>PACMAD clade</taxon>
        <taxon>Panicoideae</taxon>
        <taxon>Panicodae</taxon>
        <taxon>Paniceae</taxon>
        <taxon>Cenchrinae</taxon>
        <taxon>Setaria</taxon>
    </lineage>
</organism>
<proteinExistence type="predicted"/>
<dbReference type="InParanoid" id="K4ANZ2"/>
<keyword evidence="3" id="KW-1185">Reference proteome</keyword>
<evidence type="ECO:0000313" key="3">
    <source>
        <dbReference type="Proteomes" id="UP000004995"/>
    </source>
</evidence>
<feature type="region of interest" description="Disordered" evidence="1">
    <location>
        <begin position="1"/>
        <end position="23"/>
    </location>
</feature>
<dbReference type="AlphaFoldDB" id="K4ANZ2"/>
<dbReference type="EnsemblPlants" id="KQK89951">
    <property type="protein sequence ID" value="KQK89951"/>
    <property type="gene ID" value="SETIT_040640mg"/>
</dbReference>
<evidence type="ECO:0000313" key="2">
    <source>
        <dbReference type="EnsemblPlants" id="KQK89951"/>
    </source>
</evidence>
<evidence type="ECO:0000256" key="1">
    <source>
        <dbReference type="SAM" id="MobiDB-lite"/>
    </source>
</evidence>
<sequence length="39" mass="4238">MRPAVAAESSARARGHRGRCSGGAVPVRVAIRWRPHDSR</sequence>
<dbReference type="Proteomes" id="UP000004995">
    <property type="component" value="Unassembled WGS sequence"/>
</dbReference>
<name>K4ANZ2_SETIT</name>
<accession>K4ANZ2</accession>
<dbReference type="Gramene" id="KQK89951">
    <property type="protein sequence ID" value="KQK89951"/>
    <property type="gene ID" value="SETIT_040640mg"/>
</dbReference>
<dbReference type="EMBL" id="AGNK02005850">
    <property type="status" value="NOT_ANNOTATED_CDS"/>
    <property type="molecule type" value="Genomic_DNA"/>
</dbReference>